<organism evidence="6 7">
    <name type="scientific">Butyrivibrio fibrisolvens</name>
    <dbReference type="NCBI Taxonomy" id="831"/>
    <lineage>
        <taxon>Bacteria</taxon>
        <taxon>Bacillati</taxon>
        <taxon>Bacillota</taxon>
        <taxon>Clostridia</taxon>
        <taxon>Lachnospirales</taxon>
        <taxon>Lachnospiraceae</taxon>
        <taxon>Butyrivibrio</taxon>
    </lineage>
</organism>
<feature type="transmembrane region" description="Helical" evidence="4">
    <location>
        <begin position="204"/>
        <end position="224"/>
    </location>
</feature>
<gene>
    <name evidence="6" type="ORF">CPT75_06165</name>
</gene>
<feature type="binding site" evidence="2">
    <location>
        <begin position="237"/>
        <end position="238"/>
    </location>
    <ligand>
        <name>ATP</name>
        <dbReference type="ChEBI" id="CHEBI:30616"/>
    </ligand>
</feature>
<dbReference type="InterPro" id="IPR040198">
    <property type="entry name" value="Fido_containing"/>
</dbReference>
<dbReference type="Gene3D" id="1.10.3290.10">
    <property type="entry name" value="Fido-like domain"/>
    <property type="match status" value="1"/>
</dbReference>
<feature type="active site" evidence="1">
    <location>
        <position position="195"/>
    </location>
</feature>
<reference evidence="6 7" key="1">
    <citation type="submission" date="2017-09" db="EMBL/GenBank/DDBJ databases">
        <title>High-quality draft genome sequence of Butyrivibrio fibrisolvens INBov1, isolated from cow rumen.</title>
        <authorList>
            <person name="Rodriguez Hernaez J."/>
            <person name="Rivarola M."/>
            <person name="Paniego N."/>
            <person name="Cravero S."/>
            <person name="Ceron Cucchi M."/>
            <person name="Martinez M.C."/>
        </authorList>
    </citation>
    <scope>NUCLEOTIDE SEQUENCE [LARGE SCALE GENOMIC DNA]</scope>
    <source>
        <strain evidence="6 7">INBov1</strain>
    </source>
</reference>
<keyword evidence="4" id="KW-0812">Transmembrane</keyword>
<accession>A0A317G076</accession>
<evidence type="ECO:0000259" key="5">
    <source>
        <dbReference type="PROSITE" id="PS51459"/>
    </source>
</evidence>
<sequence length="347" mass="40186">MRKFDYSFLKKEIPGNIVGTVGIISDLNARNQIRKLQYEKTFDKLRKKAIIESVKGSNEIEGIVTTEERIKDLVEGAVPVTHDEKEISGYKDALSLIHTQHENLDVTRDVILMFHRMMEESVNPAEAGHFKTRDNLIMEYDEEGHRRVRFTPVKASEIDKVIEQLLLAYYDARQDMEIPVLFLIPCFIVDFLCIHPFLDGNGRVSRLLTVLMLYIAGYDIGRYISVENQIKKHKESYYAALEQSSAGWHENKNDYTFFIVNFLQILYRCFKDLDESFMDISLKKAKKSERVEAVLMGAVAPISKADIEEKLPDVSVKTIELVLGKMLKEEKIEKIGTYRDARYMKKR</sequence>
<dbReference type="SUPFAM" id="SSF140931">
    <property type="entry name" value="Fic-like"/>
    <property type="match status" value="1"/>
</dbReference>
<dbReference type="PROSITE" id="PS51459">
    <property type="entry name" value="FIDO"/>
    <property type="match status" value="1"/>
</dbReference>
<keyword evidence="2" id="KW-0547">Nucleotide-binding</keyword>
<feature type="binding site" evidence="2">
    <location>
        <begin position="199"/>
        <end position="206"/>
    </location>
    <ligand>
        <name>ATP</name>
        <dbReference type="ChEBI" id="CHEBI:30616"/>
    </ligand>
</feature>
<evidence type="ECO:0000256" key="3">
    <source>
        <dbReference type="PIRSR" id="PIRSR640198-3"/>
    </source>
</evidence>
<dbReference type="PANTHER" id="PTHR13504">
    <property type="entry name" value="FIDO DOMAIN-CONTAINING PROTEIN DDB_G0283145"/>
    <property type="match status" value="1"/>
</dbReference>
<protein>
    <recommendedName>
        <fullName evidence="5">Fido domain-containing protein</fullName>
    </recommendedName>
</protein>
<dbReference type="EMBL" id="NXNG01000001">
    <property type="protein sequence ID" value="PWT26726.1"/>
    <property type="molecule type" value="Genomic_DNA"/>
</dbReference>
<feature type="domain" description="Fido" evidence="5">
    <location>
        <begin position="106"/>
        <end position="261"/>
    </location>
</feature>
<evidence type="ECO:0000313" key="6">
    <source>
        <dbReference type="EMBL" id="PWT26726.1"/>
    </source>
</evidence>
<keyword evidence="4" id="KW-1133">Transmembrane helix</keyword>
<dbReference type="Pfam" id="PF02661">
    <property type="entry name" value="Fic"/>
    <property type="match status" value="1"/>
</dbReference>
<feature type="site" description="Important for autoinhibition of adenylyltransferase activity" evidence="3">
    <location>
        <position position="61"/>
    </location>
</feature>
<dbReference type="RefSeq" id="WP_110072453.1">
    <property type="nucleotide sequence ID" value="NZ_CM009896.1"/>
</dbReference>
<comment type="caution">
    <text evidence="6">The sequence shown here is derived from an EMBL/GenBank/DDBJ whole genome shotgun (WGS) entry which is preliminary data.</text>
</comment>
<dbReference type="AlphaFoldDB" id="A0A317G076"/>
<dbReference type="Proteomes" id="UP000245488">
    <property type="component" value="Chromosome"/>
</dbReference>
<dbReference type="InterPro" id="IPR036597">
    <property type="entry name" value="Fido-like_dom_sf"/>
</dbReference>
<proteinExistence type="predicted"/>
<keyword evidence="7" id="KW-1185">Reference proteome</keyword>
<evidence type="ECO:0000313" key="7">
    <source>
        <dbReference type="Proteomes" id="UP000245488"/>
    </source>
</evidence>
<dbReference type="InterPro" id="IPR003812">
    <property type="entry name" value="Fido"/>
</dbReference>
<dbReference type="PANTHER" id="PTHR13504:SF38">
    <property type="entry name" value="FIDO DOMAIN-CONTAINING PROTEIN"/>
    <property type="match status" value="1"/>
</dbReference>
<name>A0A317G076_BUTFI</name>
<keyword evidence="2" id="KW-0067">ATP-binding</keyword>
<feature type="transmembrane region" description="Helical" evidence="4">
    <location>
        <begin position="180"/>
        <end position="198"/>
    </location>
</feature>
<keyword evidence="4" id="KW-0472">Membrane</keyword>
<evidence type="ECO:0000256" key="2">
    <source>
        <dbReference type="PIRSR" id="PIRSR640198-2"/>
    </source>
</evidence>
<evidence type="ECO:0000256" key="4">
    <source>
        <dbReference type="SAM" id="Phobius"/>
    </source>
</evidence>
<evidence type="ECO:0000256" key="1">
    <source>
        <dbReference type="PIRSR" id="PIRSR640198-1"/>
    </source>
</evidence>
<dbReference type="GO" id="GO:0005524">
    <property type="term" value="F:ATP binding"/>
    <property type="evidence" value="ECO:0007669"/>
    <property type="project" value="UniProtKB-KW"/>
</dbReference>